<sequence>MPIKDKQNNTLSSEKEQKERWKEHFQEVLNRKEPENTVSIDITETPLELDIDLYAPTKLEIQRALKSLRNRKAPGIDQLNAELFKADAKQTSDILYPVFKEIWENNIIPDNWSEGDIIRIPKKGDLTNCNNWRGITLLSIPSKVFCKILISRIKTAIDRTLRQEQAGFRQGRSCIDHIFVLRNILEQCAEWQRKIIINFVDFEKAFDSLHRQGLWTILKSYGIPEKIIQLIKAFYDNFKCTVDSDPDTSFLVKSGVRQGCVMSSLLFIIAVDWVMKSTMSNTNNGIRWTLTSNLEDIDYADDLALVSHTENQMKEKNGEIRTECQNDWFENQL</sequence>
<organism evidence="3 4">
    <name type="scientific">Mytilus edulis</name>
    <name type="common">Blue mussel</name>
    <dbReference type="NCBI Taxonomy" id="6550"/>
    <lineage>
        <taxon>Eukaryota</taxon>
        <taxon>Metazoa</taxon>
        <taxon>Spiralia</taxon>
        <taxon>Lophotrochozoa</taxon>
        <taxon>Mollusca</taxon>
        <taxon>Bivalvia</taxon>
        <taxon>Autobranchia</taxon>
        <taxon>Pteriomorphia</taxon>
        <taxon>Mytilida</taxon>
        <taxon>Mytiloidea</taxon>
        <taxon>Mytilidae</taxon>
        <taxon>Mytilinae</taxon>
        <taxon>Mytilus</taxon>
    </lineage>
</organism>
<feature type="region of interest" description="Disordered" evidence="1">
    <location>
        <begin position="1"/>
        <end position="22"/>
    </location>
</feature>
<feature type="domain" description="Reverse transcriptase" evidence="2">
    <location>
        <begin position="101"/>
        <end position="333"/>
    </location>
</feature>
<reference evidence="3" key="1">
    <citation type="submission" date="2021-03" db="EMBL/GenBank/DDBJ databases">
        <authorList>
            <person name="Bekaert M."/>
        </authorList>
    </citation>
    <scope>NUCLEOTIDE SEQUENCE</scope>
</reference>
<gene>
    <name evidence="3" type="ORF">MEDL_46877</name>
</gene>
<dbReference type="PROSITE" id="PS50878">
    <property type="entry name" value="RT_POL"/>
    <property type="match status" value="1"/>
</dbReference>
<dbReference type="OrthoDB" id="10070415at2759"/>
<dbReference type="Proteomes" id="UP000683360">
    <property type="component" value="Unassembled WGS sequence"/>
</dbReference>
<dbReference type="SUPFAM" id="SSF56672">
    <property type="entry name" value="DNA/RNA polymerases"/>
    <property type="match status" value="1"/>
</dbReference>
<dbReference type="AlphaFoldDB" id="A0A8S3TKM1"/>
<evidence type="ECO:0000313" key="4">
    <source>
        <dbReference type="Proteomes" id="UP000683360"/>
    </source>
</evidence>
<dbReference type="InterPro" id="IPR000477">
    <property type="entry name" value="RT_dom"/>
</dbReference>
<comment type="caution">
    <text evidence="3">The sequence shown here is derived from an EMBL/GenBank/DDBJ whole genome shotgun (WGS) entry which is preliminary data.</text>
</comment>
<name>A0A8S3TKM1_MYTED</name>
<keyword evidence="4" id="KW-1185">Reference proteome</keyword>
<accession>A0A8S3TKM1</accession>
<dbReference type="CDD" id="cd01650">
    <property type="entry name" value="RT_nLTR_like"/>
    <property type="match status" value="1"/>
</dbReference>
<dbReference type="InterPro" id="IPR043502">
    <property type="entry name" value="DNA/RNA_pol_sf"/>
</dbReference>
<dbReference type="PANTHER" id="PTHR19446">
    <property type="entry name" value="REVERSE TRANSCRIPTASES"/>
    <property type="match status" value="1"/>
</dbReference>
<evidence type="ECO:0000256" key="1">
    <source>
        <dbReference type="SAM" id="MobiDB-lite"/>
    </source>
</evidence>
<proteinExistence type="predicted"/>
<dbReference type="Pfam" id="PF00078">
    <property type="entry name" value="RVT_1"/>
    <property type="match status" value="1"/>
</dbReference>
<evidence type="ECO:0000313" key="3">
    <source>
        <dbReference type="EMBL" id="CAG2234264.1"/>
    </source>
</evidence>
<evidence type="ECO:0000259" key="2">
    <source>
        <dbReference type="PROSITE" id="PS50878"/>
    </source>
</evidence>
<protein>
    <recommendedName>
        <fullName evidence="2">Reverse transcriptase domain-containing protein</fullName>
    </recommendedName>
</protein>
<dbReference type="EMBL" id="CAJPWZ010002228">
    <property type="protein sequence ID" value="CAG2234264.1"/>
    <property type="molecule type" value="Genomic_DNA"/>
</dbReference>